<dbReference type="Proteomes" id="UP001107558">
    <property type="component" value="Chromosome 1"/>
</dbReference>
<dbReference type="SUPFAM" id="SSF49879">
    <property type="entry name" value="SMAD/FHA domain"/>
    <property type="match status" value="1"/>
</dbReference>
<reference evidence="1" key="1">
    <citation type="submission" date="2021-03" db="EMBL/GenBank/DDBJ databases">
        <title>Chromosome level genome of the anhydrobiotic midge Polypedilum vanderplanki.</title>
        <authorList>
            <person name="Yoshida Y."/>
            <person name="Kikawada T."/>
            <person name="Gusev O."/>
        </authorList>
    </citation>
    <scope>NUCLEOTIDE SEQUENCE</scope>
    <source>
        <strain evidence="1">NIAS01</strain>
        <tissue evidence="1">Whole body or cell culture</tissue>
    </source>
</reference>
<dbReference type="InterPro" id="IPR008984">
    <property type="entry name" value="SMAD_FHA_dom_sf"/>
</dbReference>
<evidence type="ECO:0008006" key="3">
    <source>
        <dbReference type="Google" id="ProtNLM"/>
    </source>
</evidence>
<protein>
    <recommendedName>
        <fullName evidence="3">FHA domain-containing protein</fullName>
    </recommendedName>
</protein>
<organism evidence="1 2">
    <name type="scientific">Polypedilum vanderplanki</name>
    <name type="common">Sleeping chironomid midge</name>
    <dbReference type="NCBI Taxonomy" id="319348"/>
    <lineage>
        <taxon>Eukaryota</taxon>
        <taxon>Metazoa</taxon>
        <taxon>Ecdysozoa</taxon>
        <taxon>Arthropoda</taxon>
        <taxon>Hexapoda</taxon>
        <taxon>Insecta</taxon>
        <taxon>Pterygota</taxon>
        <taxon>Neoptera</taxon>
        <taxon>Endopterygota</taxon>
        <taxon>Diptera</taxon>
        <taxon>Nematocera</taxon>
        <taxon>Chironomoidea</taxon>
        <taxon>Chironomidae</taxon>
        <taxon>Chironominae</taxon>
        <taxon>Polypedilum</taxon>
        <taxon>Polypedilum</taxon>
    </lineage>
</organism>
<gene>
    <name evidence="1" type="ORF">PVAND_011572</name>
</gene>
<evidence type="ECO:0000313" key="1">
    <source>
        <dbReference type="EMBL" id="KAG5682206.1"/>
    </source>
</evidence>
<comment type="caution">
    <text evidence="1">The sequence shown here is derived from an EMBL/GenBank/DDBJ whole genome shotgun (WGS) entry which is preliminary data.</text>
</comment>
<proteinExistence type="predicted"/>
<dbReference type="CDD" id="cd00060">
    <property type="entry name" value="FHA"/>
    <property type="match status" value="1"/>
</dbReference>
<accession>A0A9J6CKT8</accession>
<name>A0A9J6CKT8_POLVA</name>
<evidence type="ECO:0000313" key="2">
    <source>
        <dbReference type="Proteomes" id="UP001107558"/>
    </source>
</evidence>
<keyword evidence="2" id="KW-1185">Reference proteome</keyword>
<dbReference type="OrthoDB" id="10666112at2759"/>
<sequence length="380" mass="44505">MIARLRSILNSHEEYILSDFTIISDRNHESNEVQTIVLKECSTKHCAILKFGEKYKIIDMCSFKTWIKKNGVMKLMKPLEFYELEDTNEISIGSHRFVFNLLENDNLSMLVPGSPEYTVPFDYKSSQHIELPETQDFIEHSQKKFVIFKHEDSNDDADENESFDVKKENASTLLNASNTIDFSLNTQPIFNIPRQTRLQKRKQEQLKPKTRPIHQLELSENIEANYCQETQPFILPPKSQIRKRRRVERNLEFEKEFEILTQTRPKINPIMLSDGEDEENDLSFSAFLKRKSNQMKEEPPTQISFIGDDDIPNVPSQILNDSDILLQINESQHKIDLLPTLDGEEEVKPEPVKKFFGNVLKTQRKKKILKYNYDDDDDDD</sequence>
<dbReference type="EMBL" id="JADBJN010000001">
    <property type="protein sequence ID" value="KAG5682206.1"/>
    <property type="molecule type" value="Genomic_DNA"/>
</dbReference>
<dbReference type="AlphaFoldDB" id="A0A9J6CKT8"/>